<dbReference type="Pfam" id="PF05226">
    <property type="entry name" value="CHASE2"/>
    <property type="match status" value="1"/>
</dbReference>
<dbReference type="SUPFAM" id="SSF141868">
    <property type="entry name" value="EAL domain-like"/>
    <property type="match status" value="1"/>
</dbReference>
<evidence type="ECO:0000259" key="2">
    <source>
        <dbReference type="PROSITE" id="PS50883"/>
    </source>
</evidence>
<dbReference type="CDD" id="cd01948">
    <property type="entry name" value="EAL"/>
    <property type="match status" value="1"/>
</dbReference>
<dbReference type="RefSeq" id="WP_271091165.1">
    <property type="nucleotide sequence ID" value="NZ_JAPJZH010000012.1"/>
</dbReference>
<dbReference type="InterPro" id="IPR052155">
    <property type="entry name" value="Biofilm_reg_signaling"/>
</dbReference>
<dbReference type="Gene3D" id="3.30.450.20">
    <property type="entry name" value="PAS domain"/>
    <property type="match status" value="1"/>
</dbReference>
<dbReference type="InterPro" id="IPR007890">
    <property type="entry name" value="CHASE2"/>
</dbReference>
<feature type="transmembrane region" description="Helical" evidence="1">
    <location>
        <begin position="278"/>
        <end position="295"/>
    </location>
</feature>
<dbReference type="InterPro" id="IPR035965">
    <property type="entry name" value="PAS-like_dom_sf"/>
</dbReference>
<feature type="transmembrane region" description="Helical" evidence="1">
    <location>
        <begin position="300"/>
        <end position="321"/>
    </location>
</feature>
<dbReference type="Pfam" id="PF00990">
    <property type="entry name" value="GGDEF"/>
    <property type="match status" value="1"/>
</dbReference>
<proteinExistence type="predicted"/>
<dbReference type="InterPro" id="IPR029787">
    <property type="entry name" value="Nucleotide_cyclase"/>
</dbReference>
<dbReference type="EMBL" id="JAPJZH010000012">
    <property type="protein sequence ID" value="MDA4847347.1"/>
    <property type="molecule type" value="Genomic_DNA"/>
</dbReference>
<evidence type="ECO:0000256" key="1">
    <source>
        <dbReference type="SAM" id="Phobius"/>
    </source>
</evidence>
<keyword evidence="1" id="KW-1133">Transmembrane helix</keyword>
<dbReference type="CDD" id="cd00130">
    <property type="entry name" value="PAS"/>
    <property type="match status" value="1"/>
</dbReference>
<dbReference type="SMART" id="SM00091">
    <property type="entry name" value="PAS"/>
    <property type="match status" value="1"/>
</dbReference>
<keyword evidence="1" id="KW-0472">Membrane</keyword>
<protein>
    <submittedName>
        <fullName evidence="4">EAL domain-containing protein</fullName>
    </submittedName>
</protein>
<dbReference type="SMART" id="SM01080">
    <property type="entry name" value="CHASE2"/>
    <property type="match status" value="1"/>
</dbReference>
<dbReference type="Proteomes" id="UP001148313">
    <property type="component" value="Unassembled WGS sequence"/>
</dbReference>
<dbReference type="InterPro" id="IPR001633">
    <property type="entry name" value="EAL_dom"/>
</dbReference>
<dbReference type="InterPro" id="IPR000160">
    <property type="entry name" value="GGDEF_dom"/>
</dbReference>
<dbReference type="PANTHER" id="PTHR44757">
    <property type="entry name" value="DIGUANYLATE CYCLASE DGCP"/>
    <property type="match status" value="1"/>
</dbReference>
<dbReference type="Gene3D" id="3.30.70.270">
    <property type="match status" value="1"/>
</dbReference>
<feature type="domain" description="GGDEF" evidence="3">
    <location>
        <begin position="529"/>
        <end position="663"/>
    </location>
</feature>
<reference evidence="4" key="1">
    <citation type="submission" date="2022-11" db="EMBL/GenBank/DDBJ databases">
        <title>Hoeflea poritis sp. nov., isolated from scleractinian coral Porites lutea.</title>
        <authorList>
            <person name="Zhang G."/>
            <person name="Wei Q."/>
            <person name="Cai L."/>
        </authorList>
    </citation>
    <scope>NUCLEOTIDE SEQUENCE</scope>
    <source>
        <strain evidence="4">E7-10</strain>
    </source>
</reference>
<comment type="caution">
    <text evidence="4">The sequence shown here is derived from an EMBL/GenBank/DDBJ whole genome shotgun (WGS) entry which is preliminary data.</text>
</comment>
<dbReference type="SMART" id="SM00267">
    <property type="entry name" value="GGDEF"/>
    <property type="match status" value="1"/>
</dbReference>
<dbReference type="InterPro" id="IPR043128">
    <property type="entry name" value="Rev_trsase/Diguanyl_cyclase"/>
</dbReference>
<dbReference type="CDD" id="cd01949">
    <property type="entry name" value="GGDEF"/>
    <property type="match status" value="1"/>
</dbReference>
<dbReference type="NCBIfam" id="TIGR00254">
    <property type="entry name" value="GGDEF"/>
    <property type="match status" value="1"/>
</dbReference>
<dbReference type="SUPFAM" id="SSF55785">
    <property type="entry name" value="PYP-like sensor domain (PAS domain)"/>
    <property type="match status" value="1"/>
</dbReference>
<dbReference type="PROSITE" id="PS50883">
    <property type="entry name" value="EAL"/>
    <property type="match status" value="1"/>
</dbReference>
<dbReference type="SUPFAM" id="SSF55073">
    <property type="entry name" value="Nucleotide cyclase"/>
    <property type="match status" value="1"/>
</dbReference>
<keyword evidence="5" id="KW-1185">Reference proteome</keyword>
<dbReference type="InterPro" id="IPR035919">
    <property type="entry name" value="EAL_sf"/>
</dbReference>
<evidence type="ECO:0000259" key="3">
    <source>
        <dbReference type="PROSITE" id="PS50887"/>
    </source>
</evidence>
<feature type="domain" description="EAL" evidence="2">
    <location>
        <begin position="672"/>
        <end position="924"/>
    </location>
</feature>
<dbReference type="InterPro" id="IPR000014">
    <property type="entry name" value="PAS"/>
</dbReference>
<accession>A0ABT4VRL3</accession>
<dbReference type="Pfam" id="PF00563">
    <property type="entry name" value="EAL"/>
    <property type="match status" value="1"/>
</dbReference>
<name>A0ABT4VRL3_9HYPH</name>
<gene>
    <name evidence="4" type="ORF">OOZ53_18445</name>
</gene>
<organism evidence="4 5">
    <name type="scientific">Hoeflea poritis</name>
    <dbReference type="NCBI Taxonomy" id="2993659"/>
    <lineage>
        <taxon>Bacteria</taxon>
        <taxon>Pseudomonadati</taxon>
        <taxon>Pseudomonadota</taxon>
        <taxon>Alphaproteobacteria</taxon>
        <taxon>Hyphomicrobiales</taxon>
        <taxon>Rhizobiaceae</taxon>
        <taxon>Hoeflea</taxon>
    </lineage>
</organism>
<dbReference type="PROSITE" id="PS50887">
    <property type="entry name" value="GGDEF"/>
    <property type="match status" value="1"/>
</dbReference>
<dbReference type="Gene3D" id="3.20.20.450">
    <property type="entry name" value="EAL domain"/>
    <property type="match status" value="1"/>
</dbReference>
<sequence length="932" mass="100736">MKLPPNIARIAAQAILCLGVIWLQTLGVFDGLQHGVDAKRAELAPRDASGDIAFIAIDHESLNRIGIWPWPRSVHADLIGRLVENDVADILFDIDFSSRSTAVEDRRLLSALQEAGGSVVFPTFAQPGTATDSGAARLVRSLPHEMFRNDAWLASVQVSPDADGAVRQYAYGTSVEGEIIPSAAAILAGIPEMKTGYFGIDFSIDPQSVPTYSVTDLLSGNLPEGALRDKSIIVGAHAIELRDTFAVPVHTLISGPLLQVLAAETLLQNRIMLPSGKWLNAALVLLVLAVALLTARFGIVVRLTILAVLSLLTEAVGVYLQTNSAIVLATVQVHIAIVGLSLLAVASEFNIISLLLRISRLESLNTRRVLRQVFADSADGFLVVDCDGRILEINDNFRALFDIDGEQNAAVDVIDALPQALARDLRMTLGHTGDRHVTGEAEFHAARAETGRRVVEYTITLSKLSGTGHGEDNGPIIASVAARDVSVERAQRDKLEYLSKYDDLTGAMRRREYVEYLDRFLETVAEDGRKVTVVVINIHRFKSLNSTLGRSTGDGLLKAVADRLTKIGLPVSQAARLDADTFAFHNASELSKSGGRYIAGAVIQELSKPYNLNGMQVSADFYAGLSEAVDLPSQTADDLISNAELALDKARKQGGGGIAYYDPNHAQQLQRARLVEREMQSAVKDGSKQFWVAYQPQVHTKDGSPAGAEALLRWTHPELGTISPGEFIEIAEANGIIVQLGRWILNQACRDACAWPEDVTVSVNVSPTQLLRGGVVKDVREALAASGLPPHRLELELTESSFLTATEDLLSQLEALKALGVSLALDDFGTGYSSLGYIASFPVDKIKVDQTFMRGLPQSSRDQSVIFAAQVLGEGLGMEVLCEGVETEDQYQLVRSIGCHKIQGYLFGKPQTAAEIRSWFVEKGSSVLKTAV</sequence>
<evidence type="ECO:0000313" key="4">
    <source>
        <dbReference type="EMBL" id="MDA4847347.1"/>
    </source>
</evidence>
<evidence type="ECO:0000313" key="5">
    <source>
        <dbReference type="Proteomes" id="UP001148313"/>
    </source>
</evidence>
<feature type="transmembrane region" description="Helical" evidence="1">
    <location>
        <begin position="333"/>
        <end position="358"/>
    </location>
</feature>
<keyword evidence="1" id="KW-0812">Transmembrane</keyword>
<dbReference type="PANTHER" id="PTHR44757:SF2">
    <property type="entry name" value="BIOFILM ARCHITECTURE MAINTENANCE PROTEIN MBAA"/>
    <property type="match status" value="1"/>
</dbReference>
<dbReference type="SMART" id="SM00052">
    <property type="entry name" value="EAL"/>
    <property type="match status" value="1"/>
</dbReference>